<keyword evidence="2 4" id="KW-0694">RNA-binding</keyword>
<dbReference type="EMBL" id="MU853763">
    <property type="protein sequence ID" value="KAK3943858.1"/>
    <property type="molecule type" value="Genomic_DNA"/>
</dbReference>
<dbReference type="InterPro" id="IPR000504">
    <property type="entry name" value="RRM_dom"/>
</dbReference>
<protein>
    <submittedName>
        <fullName evidence="8">La protein</fullName>
    </submittedName>
</protein>
<dbReference type="PANTHER" id="PTHR22792">
    <property type="entry name" value="LUPUS LA PROTEIN-RELATED"/>
    <property type="match status" value="1"/>
</dbReference>
<feature type="compositionally biased region" description="Basic and acidic residues" evidence="5">
    <location>
        <begin position="434"/>
        <end position="446"/>
    </location>
</feature>
<proteinExistence type="predicted"/>
<dbReference type="SUPFAM" id="SSF46785">
    <property type="entry name" value="Winged helix' DNA-binding domain"/>
    <property type="match status" value="1"/>
</dbReference>
<dbReference type="SUPFAM" id="SSF54928">
    <property type="entry name" value="RNA-binding domain, RBD"/>
    <property type="match status" value="1"/>
</dbReference>
<dbReference type="InterPro" id="IPR035979">
    <property type="entry name" value="RBD_domain_sf"/>
</dbReference>
<feature type="domain" description="RRM" evidence="6">
    <location>
        <begin position="197"/>
        <end position="276"/>
    </location>
</feature>
<reference evidence="9" key="1">
    <citation type="journal article" date="2023" name="Mol. Phylogenet. Evol.">
        <title>Genome-scale phylogeny and comparative genomics of the fungal order Sordariales.</title>
        <authorList>
            <person name="Hensen N."/>
            <person name="Bonometti L."/>
            <person name="Westerberg I."/>
            <person name="Brannstrom I.O."/>
            <person name="Guillou S."/>
            <person name="Cros-Aarteil S."/>
            <person name="Calhoun S."/>
            <person name="Haridas S."/>
            <person name="Kuo A."/>
            <person name="Mondo S."/>
            <person name="Pangilinan J."/>
            <person name="Riley R."/>
            <person name="LaButti K."/>
            <person name="Andreopoulos B."/>
            <person name="Lipzen A."/>
            <person name="Chen C."/>
            <person name="Yan M."/>
            <person name="Daum C."/>
            <person name="Ng V."/>
            <person name="Clum A."/>
            <person name="Steindorff A."/>
            <person name="Ohm R.A."/>
            <person name="Martin F."/>
            <person name="Silar P."/>
            <person name="Natvig D.O."/>
            <person name="Lalanne C."/>
            <person name="Gautier V."/>
            <person name="Ament-Velasquez S.L."/>
            <person name="Kruys A."/>
            <person name="Hutchinson M.I."/>
            <person name="Powell A.J."/>
            <person name="Barry K."/>
            <person name="Miller A.N."/>
            <person name="Grigoriev I.V."/>
            <person name="Debuchy R."/>
            <person name="Gladieux P."/>
            <person name="Hiltunen Thoren M."/>
            <person name="Johannesson H."/>
        </authorList>
    </citation>
    <scope>NUCLEOTIDE SEQUENCE [LARGE SCALE GENOMIC DNA]</scope>
    <source>
        <strain evidence="9">CBS 340.73</strain>
    </source>
</reference>
<evidence type="ECO:0000256" key="4">
    <source>
        <dbReference type="PROSITE-ProRule" id="PRU00332"/>
    </source>
</evidence>
<evidence type="ECO:0000259" key="7">
    <source>
        <dbReference type="PROSITE" id="PS50961"/>
    </source>
</evidence>
<dbReference type="InterPro" id="IPR012677">
    <property type="entry name" value="Nucleotide-bd_a/b_plait_sf"/>
</dbReference>
<dbReference type="GO" id="GO:0003729">
    <property type="term" value="F:mRNA binding"/>
    <property type="evidence" value="ECO:0007669"/>
    <property type="project" value="TreeGrafter"/>
</dbReference>
<feature type="compositionally biased region" description="Basic and acidic residues" evidence="5">
    <location>
        <begin position="380"/>
        <end position="401"/>
    </location>
</feature>
<evidence type="ECO:0000313" key="9">
    <source>
        <dbReference type="Proteomes" id="UP001303473"/>
    </source>
</evidence>
<dbReference type="GO" id="GO:0005634">
    <property type="term" value="C:nucleus"/>
    <property type="evidence" value="ECO:0007669"/>
    <property type="project" value="UniProtKB-SubCell"/>
</dbReference>
<comment type="caution">
    <text evidence="8">The sequence shown here is derived from an EMBL/GenBank/DDBJ whole genome shotgun (WGS) entry which is preliminary data.</text>
</comment>
<dbReference type="SMART" id="SM00360">
    <property type="entry name" value="RRM"/>
    <property type="match status" value="1"/>
</dbReference>
<name>A0AAN6NFI8_9PEZI</name>
<accession>A0AAN6NFI8</accession>
<evidence type="ECO:0000256" key="5">
    <source>
        <dbReference type="SAM" id="MobiDB-lite"/>
    </source>
</evidence>
<dbReference type="PROSITE" id="PS50102">
    <property type="entry name" value="RRM"/>
    <property type="match status" value="1"/>
</dbReference>
<feature type="region of interest" description="Disordered" evidence="5">
    <location>
        <begin position="1"/>
        <end position="101"/>
    </location>
</feature>
<feature type="region of interest" description="Disordered" evidence="5">
    <location>
        <begin position="307"/>
        <end position="446"/>
    </location>
</feature>
<sequence length="446" mass="50120">MSATEDQAPAAIASETQPPMDAAPSAPEVSQVDQDVEIANAPVEKPTETEEKTEAAPASDVKEEQADNGEKQENGEMTRTRQYGNFKKNIKFDPSDLPESDDPAEICKQVEFYFHDSNLPFDKFMWELTGGEENKPVPLKTICSFKRMRHFQPYTAVVAALRESKAIEVSGEEGEEVIKRKKGYVSSTEAQRARMAASVYVKGFGEETKSTQFDIEAFFTKHGSINKVKLRRTDDNKFKGSVFVEFTSEELANSFINMDPAPTWNGNALEIKKKSDYLAEKIKLINEGKIEPNNNFKGSFFEGKIREPRERRDNNRGRFDRGRGWGNRGRDNRGRDNRGRDNRGHDSNDWKKRRDNDQRNGFRHNGQRGGNRGRGNRGRGGRDGRDRDNNGRDENRAKSNNDVKVPGIQATGENGKPVEANGKRAREDDGEAPPAKKVDTKEAVAA</sequence>
<dbReference type="SMART" id="SM00715">
    <property type="entry name" value="LA"/>
    <property type="match status" value="1"/>
</dbReference>
<evidence type="ECO:0000256" key="2">
    <source>
        <dbReference type="ARBA" id="ARBA00022884"/>
    </source>
</evidence>
<organism evidence="8 9">
    <name type="scientific">Diplogelasinospora grovesii</name>
    <dbReference type="NCBI Taxonomy" id="303347"/>
    <lineage>
        <taxon>Eukaryota</taxon>
        <taxon>Fungi</taxon>
        <taxon>Dikarya</taxon>
        <taxon>Ascomycota</taxon>
        <taxon>Pezizomycotina</taxon>
        <taxon>Sordariomycetes</taxon>
        <taxon>Sordariomycetidae</taxon>
        <taxon>Sordariales</taxon>
        <taxon>Diplogelasinosporaceae</taxon>
        <taxon>Diplogelasinospora</taxon>
    </lineage>
</organism>
<dbReference type="Gene3D" id="3.30.70.330">
    <property type="match status" value="1"/>
</dbReference>
<dbReference type="InterPro" id="IPR036388">
    <property type="entry name" value="WH-like_DNA-bd_sf"/>
</dbReference>
<dbReference type="CDD" id="cd08029">
    <property type="entry name" value="LA_like_fungal"/>
    <property type="match status" value="1"/>
</dbReference>
<feature type="domain" description="HTH La-type RNA-binding" evidence="7">
    <location>
        <begin position="96"/>
        <end position="186"/>
    </location>
</feature>
<dbReference type="GO" id="GO:0006396">
    <property type="term" value="P:RNA processing"/>
    <property type="evidence" value="ECO:0007669"/>
    <property type="project" value="InterPro"/>
</dbReference>
<dbReference type="Gene3D" id="1.10.10.10">
    <property type="entry name" value="Winged helix-like DNA-binding domain superfamily/Winged helix DNA-binding domain"/>
    <property type="match status" value="1"/>
</dbReference>
<keyword evidence="3" id="KW-0539">Nucleus</keyword>
<gene>
    <name evidence="8" type="ORF">QBC46DRAFT_376446</name>
</gene>
<keyword evidence="9" id="KW-1185">Reference proteome</keyword>
<evidence type="ECO:0000313" key="8">
    <source>
        <dbReference type="EMBL" id="KAK3943858.1"/>
    </source>
</evidence>
<dbReference type="GO" id="GO:1990904">
    <property type="term" value="C:ribonucleoprotein complex"/>
    <property type="evidence" value="ECO:0007669"/>
    <property type="project" value="InterPro"/>
</dbReference>
<dbReference type="Pfam" id="PF05383">
    <property type="entry name" value="La"/>
    <property type="match status" value="1"/>
</dbReference>
<dbReference type="Pfam" id="PF00076">
    <property type="entry name" value="RRM_1"/>
    <property type="match status" value="1"/>
</dbReference>
<feature type="compositionally biased region" description="Basic and acidic residues" evidence="5">
    <location>
        <begin position="307"/>
        <end position="360"/>
    </location>
</feature>
<evidence type="ECO:0000259" key="6">
    <source>
        <dbReference type="PROSITE" id="PS50102"/>
    </source>
</evidence>
<dbReference type="PROSITE" id="PS50961">
    <property type="entry name" value="HTH_LA"/>
    <property type="match status" value="1"/>
</dbReference>
<dbReference type="PANTHER" id="PTHR22792:SF140">
    <property type="entry name" value="ACHILLES, ISOFORM A"/>
    <property type="match status" value="1"/>
</dbReference>
<dbReference type="InterPro" id="IPR002344">
    <property type="entry name" value="Lupus_La"/>
</dbReference>
<dbReference type="InterPro" id="IPR045180">
    <property type="entry name" value="La_dom_prot"/>
</dbReference>
<evidence type="ECO:0000256" key="3">
    <source>
        <dbReference type="ARBA" id="ARBA00023242"/>
    </source>
</evidence>
<evidence type="ECO:0000256" key="1">
    <source>
        <dbReference type="ARBA" id="ARBA00004123"/>
    </source>
</evidence>
<dbReference type="CDD" id="cd12291">
    <property type="entry name" value="RRM1_La"/>
    <property type="match status" value="1"/>
</dbReference>
<dbReference type="Proteomes" id="UP001303473">
    <property type="component" value="Unassembled WGS sequence"/>
</dbReference>
<dbReference type="AlphaFoldDB" id="A0AAN6NFI8"/>
<feature type="compositionally biased region" description="Basic and acidic residues" evidence="5">
    <location>
        <begin position="45"/>
        <end position="79"/>
    </location>
</feature>
<comment type="subcellular location">
    <subcellularLocation>
        <location evidence="1">Nucleus</location>
    </subcellularLocation>
</comment>
<dbReference type="PRINTS" id="PR00302">
    <property type="entry name" value="LUPUSLA"/>
</dbReference>
<dbReference type="InterPro" id="IPR006630">
    <property type="entry name" value="La_HTH"/>
</dbReference>
<dbReference type="InterPro" id="IPR036390">
    <property type="entry name" value="WH_DNA-bd_sf"/>
</dbReference>